<dbReference type="PANTHER" id="PTHR31509">
    <property type="entry name" value="BPS1-LIKE PROTEIN"/>
    <property type="match status" value="1"/>
</dbReference>
<organism evidence="1 2">
    <name type="scientific">Ceratopteris richardii</name>
    <name type="common">Triangle waterfern</name>
    <dbReference type="NCBI Taxonomy" id="49495"/>
    <lineage>
        <taxon>Eukaryota</taxon>
        <taxon>Viridiplantae</taxon>
        <taxon>Streptophyta</taxon>
        <taxon>Embryophyta</taxon>
        <taxon>Tracheophyta</taxon>
        <taxon>Polypodiopsida</taxon>
        <taxon>Polypodiidae</taxon>
        <taxon>Polypodiales</taxon>
        <taxon>Pteridineae</taxon>
        <taxon>Pteridaceae</taxon>
        <taxon>Parkerioideae</taxon>
        <taxon>Ceratopteris</taxon>
    </lineage>
</organism>
<protein>
    <submittedName>
        <fullName evidence="1">Uncharacterized protein</fullName>
    </submittedName>
</protein>
<dbReference type="EMBL" id="CM035409">
    <property type="protein sequence ID" value="KAH7438973.1"/>
    <property type="molecule type" value="Genomic_DNA"/>
</dbReference>
<dbReference type="AlphaFoldDB" id="A0A8T2UZ73"/>
<keyword evidence="2" id="KW-1185">Reference proteome</keyword>
<sequence length="356" mass="40246">MTVLLRSALHTISNCHRRNISHVIHRKNASDESDKLTDLSDQLSRLTIQRDKETLSLAWLRQAVAFVDKSWKHVFSALADTNCSERERKRFESYLEDALSLLDVCNGLKELLNDSLQYAMLVSYAARIGLDLKEATDNDAKAELLRLLNALHKSVELMNMKEEENGRHGESRSKFETCSSLLRSIGEHVHLCSPRCRWDDFSEADNAMYGAKVAAIFFGNVLALSLTVKPPRRFSLVPIKVKLSWLQDLDHIQQNLKDLTDGCIERGDIFLLKELDAVRVDAAKLQSTVINLCEADNMPPSEADRAALTAECKKLSLEADSLYEGLLLIQRHLDDLFRTLLNVRVGLVSKVCNIWA</sequence>
<dbReference type="OrthoDB" id="1878996at2759"/>
<evidence type="ECO:0000313" key="1">
    <source>
        <dbReference type="EMBL" id="KAH7438973.1"/>
    </source>
</evidence>
<dbReference type="Proteomes" id="UP000825935">
    <property type="component" value="Chromosome 4"/>
</dbReference>
<evidence type="ECO:0000313" key="2">
    <source>
        <dbReference type="Proteomes" id="UP000825935"/>
    </source>
</evidence>
<comment type="caution">
    <text evidence="1">The sequence shown here is derived from an EMBL/GenBank/DDBJ whole genome shotgun (WGS) entry which is preliminary data.</text>
</comment>
<proteinExistence type="predicted"/>
<reference evidence="1" key="1">
    <citation type="submission" date="2021-08" db="EMBL/GenBank/DDBJ databases">
        <title>WGS assembly of Ceratopteris richardii.</title>
        <authorList>
            <person name="Marchant D.B."/>
            <person name="Chen G."/>
            <person name="Jenkins J."/>
            <person name="Shu S."/>
            <person name="Leebens-Mack J."/>
            <person name="Grimwood J."/>
            <person name="Schmutz J."/>
            <person name="Soltis P."/>
            <person name="Soltis D."/>
            <person name="Chen Z.-H."/>
        </authorList>
    </citation>
    <scope>NUCLEOTIDE SEQUENCE</scope>
    <source>
        <strain evidence="1">Whitten #5841</strain>
        <tissue evidence="1">Leaf</tissue>
    </source>
</reference>
<gene>
    <name evidence="1" type="ORF">KP509_04G039400</name>
</gene>
<accession>A0A8T2UZ73</accession>
<name>A0A8T2UZ73_CERRI</name>